<feature type="transmembrane region" description="Helical" evidence="1">
    <location>
        <begin position="12"/>
        <end position="33"/>
    </location>
</feature>
<feature type="transmembrane region" description="Helical" evidence="1">
    <location>
        <begin position="53"/>
        <end position="74"/>
    </location>
</feature>
<feature type="transmembrane region" description="Helical" evidence="1">
    <location>
        <begin position="202"/>
        <end position="223"/>
    </location>
</feature>
<name>A0ABR9LYA3_9ACTN</name>
<proteinExistence type="predicted"/>
<reference evidence="2 3" key="1">
    <citation type="submission" date="2020-10" db="EMBL/GenBank/DDBJ databases">
        <title>Sequencing the genomes of 1000 actinobacteria strains.</title>
        <authorList>
            <person name="Klenk H.-P."/>
        </authorList>
    </citation>
    <scope>NUCLEOTIDE SEQUENCE [LARGE SCALE GENOMIC DNA]</scope>
    <source>
        <strain evidence="2 3">DSM 43173</strain>
    </source>
</reference>
<feature type="transmembrane region" description="Helical" evidence="1">
    <location>
        <begin position="124"/>
        <end position="141"/>
    </location>
</feature>
<feature type="transmembrane region" description="Helical" evidence="1">
    <location>
        <begin position="277"/>
        <end position="298"/>
    </location>
</feature>
<accession>A0ABR9LYA3</accession>
<comment type="caution">
    <text evidence="2">The sequence shown here is derived from an EMBL/GenBank/DDBJ whole genome shotgun (WGS) entry which is preliminary data.</text>
</comment>
<dbReference type="EMBL" id="JADBEK010000001">
    <property type="protein sequence ID" value="MBE1585618.1"/>
    <property type="molecule type" value="Genomic_DNA"/>
</dbReference>
<protein>
    <recommendedName>
        <fullName evidence="4">YfhO family protein</fullName>
    </recommendedName>
</protein>
<evidence type="ECO:0000313" key="3">
    <source>
        <dbReference type="Proteomes" id="UP000633509"/>
    </source>
</evidence>
<feature type="transmembrane region" description="Helical" evidence="1">
    <location>
        <begin position="86"/>
        <end position="104"/>
    </location>
</feature>
<gene>
    <name evidence="2" type="ORF">H4W80_003876</name>
</gene>
<keyword evidence="3" id="KW-1185">Reference proteome</keyword>
<feature type="transmembrane region" description="Helical" evidence="1">
    <location>
        <begin position="178"/>
        <end position="195"/>
    </location>
</feature>
<keyword evidence="1" id="KW-0812">Transmembrane</keyword>
<organism evidence="2 3">
    <name type="scientific">Nonomuraea angiospora</name>
    <dbReference type="NCBI Taxonomy" id="46172"/>
    <lineage>
        <taxon>Bacteria</taxon>
        <taxon>Bacillati</taxon>
        <taxon>Actinomycetota</taxon>
        <taxon>Actinomycetes</taxon>
        <taxon>Streptosporangiales</taxon>
        <taxon>Streptosporangiaceae</taxon>
        <taxon>Nonomuraea</taxon>
    </lineage>
</organism>
<evidence type="ECO:0008006" key="4">
    <source>
        <dbReference type="Google" id="ProtNLM"/>
    </source>
</evidence>
<evidence type="ECO:0000313" key="2">
    <source>
        <dbReference type="EMBL" id="MBE1585618.1"/>
    </source>
</evidence>
<dbReference type="RefSeq" id="WP_192786331.1">
    <property type="nucleotide sequence ID" value="NZ_JADBEK010000001.1"/>
</dbReference>
<sequence length="472" mass="48900">MSENTAPQRLPLAPAAAAIVVMAGLVSLFATYWDDAWHTDIGRDDALIPPHLLLYGSVAVVGSVVAGWGLRALWRARSLIAVLRQPPLLIAGIGGLVTLASAPADAWWHEVFGRDSVLWSPSHMLTVFSTLALIGGVLAGLRRAAPLPLWWAGGALLLGSAVTSVLEYETDVPQFGEVLYLPVLLVASIYVAMLLRALSPDGCLVAGAVVVYVLARLVISMLLAAMGRTAPDLPLAVLGLAAIDLPWRRPFIAYAAGAAGVAATTLLAAGVDVSSVSFDAVLAPGAVVLIGFCGVLLLVGRRARGAAAVALLLGLSVPILLPEPASAHDPGQGQVVGTAVLTAGSDGAGTMTLTVEGCANLAPLRIVARRAGQEVSGPLTPLPGVCRSTGRVRVDPAGMWFLYAELRDPNGAVETWLPVEAESRESARQTRPVYIPAGTARVTAGQIVAGAGLYVIGLFMLSLTVYLARREA</sequence>
<evidence type="ECO:0000256" key="1">
    <source>
        <dbReference type="SAM" id="Phobius"/>
    </source>
</evidence>
<feature type="transmembrane region" description="Helical" evidence="1">
    <location>
        <begin position="305"/>
        <end position="321"/>
    </location>
</feature>
<feature type="transmembrane region" description="Helical" evidence="1">
    <location>
        <begin position="447"/>
        <end position="468"/>
    </location>
</feature>
<keyword evidence="1" id="KW-1133">Transmembrane helix</keyword>
<dbReference type="Proteomes" id="UP000633509">
    <property type="component" value="Unassembled WGS sequence"/>
</dbReference>
<keyword evidence="1" id="KW-0472">Membrane</keyword>
<feature type="transmembrane region" description="Helical" evidence="1">
    <location>
        <begin position="148"/>
        <end position="166"/>
    </location>
</feature>